<evidence type="ECO:0000313" key="2">
    <source>
        <dbReference type="Proteomes" id="UP000523087"/>
    </source>
</evidence>
<sequence>MATFRRLPAGCEQFLGKIGALELFLSSSETTCVGHIKVSYGTMENVLK</sequence>
<accession>A0A7V9Z964</accession>
<protein>
    <submittedName>
        <fullName evidence="1">Uncharacterized protein</fullName>
    </submittedName>
</protein>
<organism evidence="1 2">
    <name type="scientific">Thermaerobacillus caldiproteolyticus</name>
    <dbReference type="NCBI Taxonomy" id="247480"/>
    <lineage>
        <taxon>Bacteria</taxon>
        <taxon>Bacillati</taxon>
        <taxon>Bacillota</taxon>
        <taxon>Bacilli</taxon>
        <taxon>Bacillales</taxon>
        <taxon>Anoxybacillaceae</taxon>
        <taxon>Thermaerobacillus</taxon>
    </lineage>
</organism>
<dbReference type="RefSeq" id="WP_181557057.1">
    <property type="nucleotide sequence ID" value="NZ_CP064060.1"/>
</dbReference>
<dbReference type="EMBL" id="JACDUT010000011">
    <property type="protein sequence ID" value="MBA2876349.1"/>
    <property type="molecule type" value="Genomic_DNA"/>
</dbReference>
<comment type="caution">
    <text evidence="1">The sequence shown here is derived from an EMBL/GenBank/DDBJ whole genome shotgun (WGS) entry which is preliminary data.</text>
</comment>
<gene>
    <name evidence="1" type="ORF">HNR31_003144</name>
</gene>
<evidence type="ECO:0000313" key="1">
    <source>
        <dbReference type="EMBL" id="MBA2876349.1"/>
    </source>
</evidence>
<dbReference type="Proteomes" id="UP000523087">
    <property type="component" value="Unassembled WGS sequence"/>
</dbReference>
<dbReference type="AlphaFoldDB" id="A0A7V9Z964"/>
<reference evidence="1 2" key="1">
    <citation type="submission" date="2020-07" db="EMBL/GenBank/DDBJ databases">
        <title>Genomic Encyclopedia of Type Strains, Phase IV (KMG-IV): sequencing the most valuable type-strain genomes for metagenomic binning, comparative biology and taxonomic classification.</title>
        <authorList>
            <person name="Goeker M."/>
        </authorList>
    </citation>
    <scope>NUCLEOTIDE SEQUENCE [LARGE SCALE GENOMIC DNA]</scope>
    <source>
        <strain evidence="1 2">DSM 15730</strain>
    </source>
</reference>
<keyword evidence="2" id="KW-1185">Reference proteome</keyword>
<proteinExistence type="predicted"/>
<name>A0A7V9Z964_9BACL</name>